<keyword evidence="5 6" id="KW-0472">Membrane</keyword>
<feature type="transmembrane region" description="Helical" evidence="6">
    <location>
        <begin position="133"/>
        <end position="149"/>
    </location>
</feature>
<keyword evidence="4 6" id="KW-1133">Transmembrane helix</keyword>
<name>A0ABD3M3N5_9STRA</name>
<dbReference type="AlphaFoldDB" id="A0ABD3M3N5"/>
<dbReference type="Pfam" id="PF04893">
    <property type="entry name" value="Yip1"/>
    <property type="match status" value="1"/>
</dbReference>
<dbReference type="Proteomes" id="UP001530293">
    <property type="component" value="Unassembled WGS sequence"/>
</dbReference>
<evidence type="ECO:0000256" key="2">
    <source>
        <dbReference type="ARBA" id="ARBA00010596"/>
    </source>
</evidence>
<evidence type="ECO:0000313" key="9">
    <source>
        <dbReference type="EMBL" id="KAL3758649.1"/>
    </source>
</evidence>
<dbReference type="GO" id="GO:0000139">
    <property type="term" value="C:Golgi membrane"/>
    <property type="evidence" value="ECO:0007669"/>
    <property type="project" value="UniProtKB-SubCell"/>
</dbReference>
<evidence type="ECO:0000256" key="6">
    <source>
        <dbReference type="RuleBase" id="RU361264"/>
    </source>
</evidence>
<evidence type="ECO:0000259" key="8">
    <source>
        <dbReference type="Pfam" id="PF04893"/>
    </source>
</evidence>
<dbReference type="InterPro" id="IPR045231">
    <property type="entry name" value="Yip1/4-like"/>
</dbReference>
<comment type="subcellular location">
    <subcellularLocation>
        <location evidence="6">Golgi apparatus membrane</location>
        <topology evidence="6">Multi-pass membrane protein</topology>
    </subcellularLocation>
    <subcellularLocation>
        <location evidence="1">Membrane</location>
        <topology evidence="1">Multi-pass membrane protein</topology>
    </subcellularLocation>
</comment>
<feature type="compositionally biased region" description="Low complexity" evidence="7">
    <location>
        <begin position="1"/>
        <end position="30"/>
    </location>
</feature>
<feature type="transmembrane region" description="Helical" evidence="6">
    <location>
        <begin position="225"/>
        <end position="247"/>
    </location>
</feature>
<dbReference type="PANTHER" id="PTHR21236">
    <property type="entry name" value="GOLGI MEMBRANE PROTEIN YIP1"/>
    <property type="match status" value="1"/>
</dbReference>
<proteinExistence type="inferred from homology"/>
<feature type="transmembrane region" description="Helical" evidence="6">
    <location>
        <begin position="161"/>
        <end position="183"/>
    </location>
</feature>
<keyword evidence="10" id="KW-1185">Reference proteome</keyword>
<sequence>MAKSGSSSASKAASAPAAPAPTWANASSASKNRPVSIEDYHGSSSSTSPPPHSAMSGGGGASGVDELLAPVSTLDEPVMETIMRDVRAVGSKLRAVLIPLDRNRPFGYVGVLQEEDVSPSDGQRDVLNQLRDWDLWGPLFICLSLALILSTKAPSKQTSHVFTTVFIVMWVGALIVTVNAQLLGASISIFQSLCVLGYCVFPLTVSALVIAILRFTWLGIIWLDLIWLSLGLLWATRVSCIFVGQFVKRERRLLALYPVFFFYLLLGWLILLF</sequence>
<feature type="domain" description="Yip1" evidence="8">
    <location>
        <begin position="118"/>
        <end position="269"/>
    </location>
</feature>
<evidence type="ECO:0000256" key="4">
    <source>
        <dbReference type="ARBA" id="ARBA00022989"/>
    </source>
</evidence>
<dbReference type="EMBL" id="JALLBG020000227">
    <property type="protein sequence ID" value="KAL3758649.1"/>
    <property type="molecule type" value="Genomic_DNA"/>
</dbReference>
<evidence type="ECO:0000313" key="10">
    <source>
        <dbReference type="Proteomes" id="UP001530293"/>
    </source>
</evidence>
<keyword evidence="3 6" id="KW-0812">Transmembrane</keyword>
<accession>A0ABD3M3N5</accession>
<dbReference type="PANTHER" id="PTHR21236:SF1">
    <property type="entry name" value="PROTEIN YIPF6"/>
    <property type="match status" value="1"/>
</dbReference>
<evidence type="ECO:0000256" key="1">
    <source>
        <dbReference type="ARBA" id="ARBA00004141"/>
    </source>
</evidence>
<evidence type="ECO:0000256" key="7">
    <source>
        <dbReference type="SAM" id="MobiDB-lite"/>
    </source>
</evidence>
<feature type="region of interest" description="Disordered" evidence="7">
    <location>
        <begin position="1"/>
        <end position="62"/>
    </location>
</feature>
<protein>
    <recommendedName>
        <fullName evidence="6">Protein YIPF</fullName>
    </recommendedName>
</protein>
<dbReference type="InterPro" id="IPR006977">
    <property type="entry name" value="Yip1_dom"/>
</dbReference>
<evidence type="ECO:0000256" key="5">
    <source>
        <dbReference type="ARBA" id="ARBA00023136"/>
    </source>
</evidence>
<comment type="caution">
    <text evidence="9">The sequence shown here is derived from an EMBL/GenBank/DDBJ whole genome shotgun (WGS) entry which is preliminary data.</text>
</comment>
<evidence type="ECO:0000256" key="3">
    <source>
        <dbReference type="ARBA" id="ARBA00022692"/>
    </source>
</evidence>
<feature type="transmembrane region" description="Helical" evidence="6">
    <location>
        <begin position="253"/>
        <end position="272"/>
    </location>
</feature>
<comment type="similarity">
    <text evidence="2 6">Belongs to the YIP1 family.</text>
</comment>
<organism evidence="9 10">
    <name type="scientific">Discostella pseudostelligera</name>
    <dbReference type="NCBI Taxonomy" id="259834"/>
    <lineage>
        <taxon>Eukaryota</taxon>
        <taxon>Sar</taxon>
        <taxon>Stramenopiles</taxon>
        <taxon>Ochrophyta</taxon>
        <taxon>Bacillariophyta</taxon>
        <taxon>Coscinodiscophyceae</taxon>
        <taxon>Thalassiosirophycidae</taxon>
        <taxon>Stephanodiscales</taxon>
        <taxon>Stephanodiscaceae</taxon>
        <taxon>Discostella</taxon>
    </lineage>
</organism>
<gene>
    <name evidence="9" type="ORF">ACHAWU_005235</name>
</gene>
<reference evidence="9 10" key="1">
    <citation type="submission" date="2024-10" db="EMBL/GenBank/DDBJ databases">
        <title>Updated reference genomes for cyclostephanoid diatoms.</title>
        <authorList>
            <person name="Roberts W.R."/>
            <person name="Alverson A.J."/>
        </authorList>
    </citation>
    <scope>NUCLEOTIDE SEQUENCE [LARGE SCALE GENOMIC DNA]</scope>
    <source>
        <strain evidence="9 10">AJA232-27</strain>
    </source>
</reference>
<feature type="transmembrane region" description="Helical" evidence="6">
    <location>
        <begin position="189"/>
        <end position="213"/>
    </location>
</feature>